<dbReference type="PANTHER" id="PTHR44329:SF214">
    <property type="entry name" value="PROTEIN KINASE DOMAIN-CONTAINING PROTEIN"/>
    <property type="match status" value="1"/>
</dbReference>
<dbReference type="Gene3D" id="1.10.510.10">
    <property type="entry name" value="Transferase(Phosphotransferase) domain 1"/>
    <property type="match status" value="2"/>
</dbReference>
<feature type="domain" description="Tyrosine-protein kinase catalytic" evidence="3">
    <location>
        <begin position="1"/>
        <end position="189"/>
    </location>
</feature>
<reference evidence="4 5" key="1">
    <citation type="journal article" date="2013" name="Genome Biol.">
        <title>Genome of Acanthamoeba castellanii highlights extensive lateral gene transfer and early evolution of tyrosine kinase signaling.</title>
        <authorList>
            <person name="Clarke M."/>
            <person name="Lohan A.J."/>
            <person name="Liu B."/>
            <person name="Lagkouvardos I."/>
            <person name="Roy S."/>
            <person name="Zafar N."/>
            <person name="Bertelli C."/>
            <person name="Schilde C."/>
            <person name="Kianianmomeni A."/>
            <person name="Burglin T.R."/>
            <person name="Frech C."/>
            <person name="Turcotte B."/>
            <person name="Kopec K.O."/>
            <person name="Synnott J.M."/>
            <person name="Choo C."/>
            <person name="Paponov I."/>
            <person name="Finkler A."/>
            <person name="Soon Heng Tan C."/>
            <person name="Hutchins A.P."/>
            <person name="Weinmeier T."/>
            <person name="Rattei T."/>
            <person name="Chu J.S."/>
            <person name="Gimenez G."/>
            <person name="Irimia M."/>
            <person name="Rigden D.J."/>
            <person name="Fitzpatrick D.A."/>
            <person name="Lorenzo-Morales J."/>
            <person name="Bateman A."/>
            <person name="Chiu C.H."/>
            <person name="Tang P."/>
            <person name="Hegemann P."/>
            <person name="Fromm H."/>
            <person name="Raoult D."/>
            <person name="Greub G."/>
            <person name="Miranda-Saavedra D."/>
            <person name="Chen N."/>
            <person name="Nash P."/>
            <person name="Ginger M.L."/>
            <person name="Horn M."/>
            <person name="Schaap P."/>
            <person name="Caler L."/>
            <person name="Loftus B."/>
        </authorList>
    </citation>
    <scope>NUCLEOTIDE SEQUENCE [LARGE SCALE GENOMIC DNA]</scope>
    <source>
        <strain evidence="4 5">Neff</strain>
    </source>
</reference>
<dbReference type="STRING" id="1257118.L8HBG3"/>
<sequence>MVLEEGAEVTTVAARTVNKRHITDEQLLTTVTQAISLGHYIRKHANRLTATDKVKLALGVALGQSYLHSRNPPFACDLRLRRVVVMSDNTPKLTKFTALTPGQEAEMRIKEDVFIFGKLLWELLTERLPYADPRDTLEWWAVSEFNRPALDDERITRLRRGKKLQDLIGQCWRQEASTRPSADDVVKELAAILAPSTMEQLLADLRALAKEHQKLA</sequence>
<dbReference type="Pfam" id="PF07714">
    <property type="entry name" value="PK_Tyr_Ser-Thr"/>
    <property type="match status" value="1"/>
</dbReference>
<dbReference type="SUPFAM" id="SSF56112">
    <property type="entry name" value="Protein kinase-like (PK-like)"/>
    <property type="match status" value="1"/>
</dbReference>
<dbReference type="KEGG" id="acan:ACA1_397250"/>
<keyword evidence="5" id="KW-1185">Reference proteome</keyword>
<evidence type="ECO:0000256" key="1">
    <source>
        <dbReference type="ARBA" id="ARBA00022741"/>
    </source>
</evidence>
<dbReference type="RefSeq" id="XP_004351656.1">
    <property type="nucleotide sequence ID" value="XM_004351604.1"/>
</dbReference>
<evidence type="ECO:0000256" key="2">
    <source>
        <dbReference type="ARBA" id="ARBA00022840"/>
    </source>
</evidence>
<dbReference type="GO" id="GO:0004713">
    <property type="term" value="F:protein tyrosine kinase activity"/>
    <property type="evidence" value="ECO:0007669"/>
    <property type="project" value="InterPro"/>
</dbReference>
<evidence type="ECO:0000259" key="3">
    <source>
        <dbReference type="SMART" id="SM00219"/>
    </source>
</evidence>
<dbReference type="OrthoDB" id="4062651at2759"/>
<dbReference type="InterPro" id="IPR011009">
    <property type="entry name" value="Kinase-like_dom_sf"/>
</dbReference>
<keyword evidence="2" id="KW-0067">ATP-binding</keyword>
<dbReference type="EMBL" id="KB007869">
    <property type="protein sequence ID" value="ELR22879.1"/>
    <property type="molecule type" value="Genomic_DNA"/>
</dbReference>
<dbReference type="InterPro" id="IPR020635">
    <property type="entry name" value="Tyr_kinase_cat_dom"/>
</dbReference>
<dbReference type="AlphaFoldDB" id="L8HBG3"/>
<dbReference type="InterPro" id="IPR051681">
    <property type="entry name" value="Ser/Thr_Kinases-Pseudokinases"/>
</dbReference>
<dbReference type="GO" id="GO:0004674">
    <property type="term" value="F:protein serine/threonine kinase activity"/>
    <property type="evidence" value="ECO:0007669"/>
    <property type="project" value="TreeGrafter"/>
</dbReference>
<proteinExistence type="predicted"/>
<protein>
    <submittedName>
        <fullName evidence="4">Enhanced disease resistance 1, putative</fullName>
    </submittedName>
</protein>
<dbReference type="VEuPathDB" id="AmoebaDB:ACA1_397250"/>
<accession>L8HBG3</accession>
<organism evidence="4 5">
    <name type="scientific">Acanthamoeba castellanii (strain ATCC 30010 / Neff)</name>
    <dbReference type="NCBI Taxonomy" id="1257118"/>
    <lineage>
        <taxon>Eukaryota</taxon>
        <taxon>Amoebozoa</taxon>
        <taxon>Discosea</taxon>
        <taxon>Longamoebia</taxon>
        <taxon>Centramoebida</taxon>
        <taxon>Acanthamoebidae</taxon>
        <taxon>Acanthamoeba</taxon>
    </lineage>
</organism>
<name>L8HBG3_ACACF</name>
<dbReference type="GeneID" id="14923842"/>
<dbReference type="SMART" id="SM00219">
    <property type="entry name" value="TyrKc"/>
    <property type="match status" value="1"/>
</dbReference>
<keyword evidence="1" id="KW-0547">Nucleotide-binding</keyword>
<evidence type="ECO:0000313" key="4">
    <source>
        <dbReference type="EMBL" id="ELR22879.1"/>
    </source>
</evidence>
<dbReference type="InterPro" id="IPR001245">
    <property type="entry name" value="Ser-Thr/Tyr_kinase_cat_dom"/>
</dbReference>
<evidence type="ECO:0000313" key="5">
    <source>
        <dbReference type="Proteomes" id="UP000011083"/>
    </source>
</evidence>
<dbReference type="PANTHER" id="PTHR44329">
    <property type="entry name" value="SERINE/THREONINE-PROTEIN KINASE TNNI3K-RELATED"/>
    <property type="match status" value="1"/>
</dbReference>
<dbReference type="GO" id="GO:0005524">
    <property type="term" value="F:ATP binding"/>
    <property type="evidence" value="ECO:0007669"/>
    <property type="project" value="UniProtKB-KW"/>
</dbReference>
<gene>
    <name evidence="4" type="ORF">ACA1_397250</name>
</gene>
<dbReference type="Proteomes" id="UP000011083">
    <property type="component" value="Unassembled WGS sequence"/>
</dbReference>